<evidence type="ECO:0000256" key="1">
    <source>
        <dbReference type="ARBA" id="ARBA00004906"/>
    </source>
</evidence>
<dbReference type="GO" id="GO:0007224">
    <property type="term" value="P:smoothened signaling pathway"/>
    <property type="evidence" value="ECO:0007669"/>
    <property type="project" value="Ensembl"/>
</dbReference>
<evidence type="ECO:0000313" key="5">
    <source>
        <dbReference type="Ensembl" id="ENSCABP00000003207.1"/>
    </source>
</evidence>
<dbReference type="InterPro" id="IPR045763">
    <property type="entry name" value="KCTD11/21_C"/>
</dbReference>
<name>A0A8C0G477_CHEAB</name>
<dbReference type="Ensembl" id="ENSCABT00000003481.1">
    <property type="protein sequence ID" value="ENSCABP00000003207.1"/>
    <property type="gene ID" value="ENSCABG00000002463.1"/>
</dbReference>
<dbReference type="InterPro" id="IPR011333">
    <property type="entry name" value="SKP1/BTB/POZ_sf"/>
</dbReference>
<evidence type="ECO:0000259" key="4">
    <source>
        <dbReference type="SMART" id="SM00225"/>
    </source>
</evidence>
<dbReference type="GO" id="GO:0045879">
    <property type="term" value="P:negative regulation of smoothened signaling pathway"/>
    <property type="evidence" value="ECO:0007669"/>
    <property type="project" value="Ensembl"/>
</dbReference>
<dbReference type="GO" id="GO:0042802">
    <property type="term" value="F:identical protein binding"/>
    <property type="evidence" value="ECO:0007669"/>
    <property type="project" value="Ensembl"/>
</dbReference>
<dbReference type="Pfam" id="PF19329">
    <property type="entry name" value="KCTD11_21_C"/>
    <property type="match status" value="1"/>
</dbReference>
<keyword evidence="6" id="KW-1185">Reference proteome</keyword>
<accession>A0A8C0G477</accession>
<evidence type="ECO:0000313" key="6">
    <source>
        <dbReference type="Proteomes" id="UP000694404"/>
    </source>
</evidence>
<reference evidence="5" key="1">
    <citation type="submission" date="2025-08" db="UniProtKB">
        <authorList>
            <consortium name="Ensembl"/>
        </authorList>
    </citation>
    <scope>IDENTIFICATION</scope>
</reference>
<sequence length="262" mass="29136">MAPRQVPADGGDPPGLPVGPVTLNVGGTFYSTTLETLTRFPDSMLGAMFRGPRPARTDRRGHYFIDRDGKAFRHVLNFLRLGRLDLPEGYSELALLRAEADFYQIRPLLAELSRVAAEQRQAGAVLHADVDCQERLLHFTVRRGPQNYGLSTCPLRVFTANVFCTDGQFLALLGGRLGSLGTAGDGEPEWAPRPPDLPEAEYAKQKVRPLWTAPPDEREVVTAAEFLEEVLKTALDQGFRVDSIFPDPEDILNLRSLRFVRH</sequence>
<proteinExistence type="predicted"/>
<dbReference type="Proteomes" id="UP000694404">
    <property type="component" value="Unplaced"/>
</dbReference>
<dbReference type="GO" id="GO:0016567">
    <property type="term" value="P:protein ubiquitination"/>
    <property type="evidence" value="ECO:0007669"/>
    <property type="project" value="UniProtKB-UniPathway"/>
</dbReference>
<keyword evidence="3" id="KW-0833">Ubl conjugation pathway</keyword>
<dbReference type="GeneTree" id="ENSGT00940000162799"/>
<dbReference type="AlphaFoldDB" id="A0A8C0G477"/>
<organism evidence="5 6">
    <name type="scientific">Chelonoidis abingdonii</name>
    <name type="common">Abingdon island giant tortoise</name>
    <name type="synonym">Testudo abingdonii</name>
    <dbReference type="NCBI Taxonomy" id="106734"/>
    <lineage>
        <taxon>Eukaryota</taxon>
        <taxon>Metazoa</taxon>
        <taxon>Chordata</taxon>
        <taxon>Craniata</taxon>
        <taxon>Vertebrata</taxon>
        <taxon>Euteleostomi</taxon>
        <taxon>Archelosauria</taxon>
        <taxon>Testudinata</taxon>
        <taxon>Testudines</taxon>
        <taxon>Cryptodira</taxon>
        <taxon>Durocryptodira</taxon>
        <taxon>Testudinoidea</taxon>
        <taxon>Testudinidae</taxon>
        <taxon>Chelonoidis</taxon>
    </lineage>
</organism>
<reference evidence="5" key="2">
    <citation type="submission" date="2025-09" db="UniProtKB">
        <authorList>
            <consortium name="Ensembl"/>
        </authorList>
    </citation>
    <scope>IDENTIFICATION</scope>
</reference>
<dbReference type="GO" id="GO:0045666">
    <property type="term" value="P:positive regulation of neuron differentiation"/>
    <property type="evidence" value="ECO:0007669"/>
    <property type="project" value="Ensembl"/>
</dbReference>
<keyword evidence="2" id="KW-0341">Growth regulation</keyword>
<dbReference type="GO" id="GO:0007405">
    <property type="term" value="P:neuroblast proliferation"/>
    <property type="evidence" value="ECO:0007669"/>
    <property type="project" value="Ensembl"/>
</dbReference>
<dbReference type="SUPFAM" id="SSF54695">
    <property type="entry name" value="POZ domain"/>
    <property type="match status" value="1"/>
</dbReference>
<comment type="pathway">
    <text evidence="1">Protein modification; protein ubiquitination.</text>
</comment>
<dbReference type="GO" id="GO:0014016">
    <property type="term" value="P:neuroblast differentiation"/>
    <property type="evidence" value="ECO:0007669"/>
    <property type="project" value="Ensembl"/>
</dbReference>
<dbReference type="GO" id="GO:0030182">
    <property type="term" value="P:neuron differentiation"/>
    <property type="evidence" value="ECO:0007669"/>
    <property type="project" value="Ensembl"/>
</dbReference>
<dbReference type="GO" id="GO:0007406">
    <property type="term" value="P:negative regulation of neuroblast proliferation"/>
    <property type="evidence" value="ECO:0007669"/>
    <property type="project" value="Ensembl"/>
</dbReference>
<dbReference type="UniPathway" id="UPA00143"/>
<dbReference type="Pfam" id="PF02214">
    <property type="entry name" value="BTB_2"/>
    <property type="match status" value="1"/>
</dbReference>
<dbReference type="OMA" id="FRLEWAP"/>
<dbReference type="GO" id="GO:0005737">
    <property type="term" value="C:cytoplasm"/>
    <property type="evidence" value="ECO:0007669"/>
    <property type="project" value="Ensembl"/>
</dbReference>
<dbReference type="Gene3D" id="3.30.710.10">
    <property type="entry name" value="Potassium Channel Kv1.1, Chain A"/>
    <property type="match status" value="1"/>
</dbReference>
<feature type="domain" description="BTB" evidence="4">
    <location>
        <begin position="19"/>
        <end position="120"/>
    </location>
</feature>
<evidence type="ECO:0000256" key="2">
    <source>
        <dbReference type="ARBA" id="ARBA00022604"/>
    </source>
</evidence>
<dbReference type="InterPro" id="IPR003131">
    <property type="entry name" value="T1-type_BTB"/>
</dbReference>
<dbReference type="SMART" id="SM00225">
    <property type="entry name" value="BTB"/>
    <property type="match status" value="1"/>
</dbReference>
<dbReference type="PANTHER" id="PTHR14499:SF7">
    <property type="entry name" value="BTB_POZ DOMAIN-CONTAINING PROTEIN KCTD11"/>
    <property type="match status" value="1"/>
</dbReference>
<protein>
    <submittedName>
        <fullName evidence="5">Potassium channel tetramerization domain containing 11</fullName>
    </submittedName>
</protein>
<gene>
    <name evidence="5" type="primary">KCTD11</name>
</gene>
<evidence type="ECO:0000256" key="3">
    <source>
        <dbReference type="ARBA" id="ARBA00022786"/>
    </source>
</evidence>
<dbReference type="PANTHER" id="PTHR14499">
    <property type="entry name" value="POTASSIUM CHANNEL TETRAMERIZATION DOMAIN-CONTAINING"/>
    <property type="match status" value="1"/>
</dbReference>
<dbReference type="GO" id="GO:0051260">
    <property type="term" value="P:protein homooligomerization"/>
    <property type="evidence" value="ECO:0007669"/>
    <property type="project" value="InterPro"/>
</dbReference>
<dbReference type="InterPro" id="IPR000210">
    <property type="entry name" value="BTB/POZ_dom"/>
</dbReference>